<protein>
    <submittedName>
        <fullName evidence="8">Undecaprenyl-phosphate alpha-N-acetylglucosaminyl 1-phosphate transferase</fullName>
        <ecNumber evidence="8">2.7.8.33</ecNumber>
    </submittedName>
</protein>
<keyword evidence="4 7" id="KW-0812">Transmembrane</keyword>
<dbReference type="PANTHER" id="PTHR22926">
    <property type="entry name" value="PHOSPHO-N-ACETYLMURAMOYL-PENTAPEPTIDE-TRANSFERASE"/>
    <property type="match status" value="1"/>
</dbReference>
<feature type="transmembrane region" description="Helical" evidence="7">
    <location>
        <begin position="239"/>
        <end position="260"/>
    </location>
</feature>
<dbReference type="EMBL" id="UOEE01000337">
    <property type="protein sequence ID" value="VAW02329.1"/>
    <property type="molecule type" value="Genomic_DNA"/>
</dbReference>
<reference evidence="8" key="1">
    <citation type="submission" date="2018-06" db="EMBL/GenBank/DDBJ databases">
        <authorList>
            <person name="Zhirakovskaya E."/>
        </authorList>
    </citation>
    <scope>NUCLEOTIDE SEQUENCE</scope>
</reference>
<dbReference type="GO" id="GO:0009103">
    <property type="term" value="P:lipopolysaccharide biosynthetic process"/>
    <property type="evidence" value="ECO:0007669"/>
    <property type="project" value="TreeGrafter"/>
</dbReference>
<feature type="transmembrane region" description="Helical" evidence="7">
    <location>
        <begin position="188"/>
        <end position="204"/>
    </location>
</feature>
<feature type="transmembrane region" description="Helical" evidence="7">
    <location>
        <begin position="6"/>
        <end position="28"/>
    </location>
</feature>
<keyword evidence="2" id="KW-1003">Cell membrane</keyword>
<feature type="transmembrane region" description="Helical" evidence="7">
    <location>
        <begin position="288"/>
        <end position="308"/>
    </location>
</feature>
<dbReference type="InterPro" id="IPR000715">
    <property type="entry name" value="Glycosyl_transferase_4"/>
</dbReference>
<evidence type="ECO:0000256" key="2">
    <source>
        <dbReference type="ARBA" id="ARBA00022475"/>
    </source>
</evidence>
<dbReference type="Pfam" id="PF00953">
    <property type="entry name" value="Glycos_transf_4"/>
    <property type="match status" value="1"/>
</dbReference>
<keyword evidence="6 7" id="KW-0472">Membrane</keyword>
<evidence type="ECO:0000256" key="5">
    <source>
        <dbReference type="ARBA" id="ARBA00022989"/>
    </source>
</evidence>
<organism evidence="8">
    <name type="scientific">hydrothermal vent metagenome</name>
    <dbReference type="NCBI Taxonomy" id="652676"/>
    <lineage>
        <taxon>unclassified sequences</taxon>
        <taxon>metagenomes</taxon>
        <taxon>ecological metagenomes</taxon>
    </lineage>
</organism>
<feature type="transmembrane region" description="Helical" evidence="7">
    <location>
        <begin position="49"/>
        <end position="69"/>
    </location>
</feature>
<evidence type="ECO:0000256" key="1">
    <source>
        <dbReference type="ARBA" id="ARBA00004651"/>
    </source>
</evidence>
<keyword evidence="3 8" id="KW-0808">Transferase</keyword>
<evidence type="ECO:0000256" key="6">
    <source>
        <dbReference type="ARBA" id="ARBA00023136"/>
    </source>
</evidence>
<dbReference type="EC" id="2.7.8.33" evidence="8"/>
<feature type="transmembrane region" description="Helical" evidence="7">
    <location>
        <begin position="75"/>
        <end position="92"/>
    </location>
</feature>
<keyword evidence="5 7" id="KW-1133">Transmembrane helix</keyword>
<comment type="subcellular location">
    <subcellularLocation>
        <location evidence="1">Cell membrane</location>
        <topology evidence="1">Multi-pass membrane protein</topology>
    </subcellularLocation>
</comment>
<accession>A0A3B0SP01</accession>
<dbReference type="GO" id="GO:0036380">
    <property type="term" value="F:UDP-N-acetylglucosamine-undecaprenyl-phosphate N-acetylglucosaminephosphotransferase activity"/>
    <property type="evidence" value="ECO:0007669"/>
    <property type="project" value="UniProtKB-EC"/>
</dbReference>
<evidence type="ECO:0000313" key="8">
    <source>
        <dbReference type="EMBL" id="VAW02329.1"/>
    </source>
</evidence>
<dbReference type="GO" id="GO:0071555">
    <property type="term" value="P:cell wall organization"/>
    <property type="evidence" value="ECO:0007669"/>
    <property type="project" value="TreeGrafter"/>
</dbReference>
<evidence type="ECO:0000256" key="4">
    <source>
        <dbReference type="ARBA" id="ARBA00022692"/>
    </source>
</evidence>
<dbReference type="GO" id="GO:0044038">
    <property type="term" value="P:cell wall macromolecule biosynthetic process"/>
    <property type="evidence" value="ECO:0007669"/>
    <property type="project" value="TreeGrafter"/>
</dbReference>
<evidence type="ECO:0000256" key="3">
    <source>
        <dbReference type="ARBA" id="ARBA00022679"/>
    </source>
</evidence>
<feature type="transmembrane region" description="Helical" evidence="7">
    <location>
        <begin position="104"/>
        <end position="126"/>
    </location>
</feature>
<evidence type="ECO:0000256" key="7">
    <source>
        <dbReference type="SAM" id="Phobius"/>
    </source>
</evidence>
<dbReference type="GO" id="GO:0005886">
    <property type="term" value="C:plasma membrane"/>
    <property type="evidence" value="ECO:0007669"/>
    <property type="project" value="UniProtKB-SubCell"/>
</dbReference>
<sequence length="352" mass="37178">MFQAPDAMALLILTFVAGVSAILSHALVNHSIVAKPNQRSAHTTPIPTAGGLALVISITAGLLLLLLFAGMRDNLVLALLGVSSIAAILGLVDDAREIPAKIKFGGIGVLSIFIAIIFGPVTSIPFDQLNLHLPWIIGVVGTALWAFTLINSINFVDGADGVIPLSTLLACLGLAALAAFFGVWSVCWSGLLLAAALAGFLPFNMPRAKIFLGDTGSLFIGTWFASSALLLIARGPDHVLWLMPLLAMPWLSDVLLTMAWRLRHKQDLLTPHKDHLYQWAMAKRAAHFPVAIGMSVQTLVVGLLAIVFRSSATSAFLAFAAAASFAILVHIRVRGQAKAATATETAKAKTGE</sequence>
<feature type="transmembrane region" description="Helical" evidence="7">
    <location>
        <begin position="314"/>
        <end position="331"/>
    </location>
</feature>
<proteinExistence type="predicted"/>
<feature type="transmembrane region" description="Helical" evidence="7">
    <location>
        <begin position="211"/>
        <end position="233"/>
    </location>
</feature>
<feature type="transmembrane region" description="Helical" evidence="7">
    <location>
        <begin position="162"/>
        <end position="182"/>
    </location>
</feature>
<dbReference type="AlphaFoldDB" id="A0A3B0SP01"/>
<feature type="transmembrane region" description="Helical" evidence="7">
    <location>
        <begin position="132"/>
        <end position="150"/>
    </location>
</feature>
<dbReference type="PANTHER" id="PTHR22926:SF3">
    <property type="entry name" value="UNDECAPRENYL-PHOSPHATE ALPHA-N-ACETYLGLUCOSAMINYL 1-PHOSPHATE TRANSFERASE"/>
    <property type="match status" value="1"/>
</dbReference>
<name>A0A3B0SP01_9ZZZZ</name>
<gene>
    <name evidence="8" type="ORF">MNBD_ALPHA06-873</name>
</gene>